<name>A0A6G0WBC6_9STRA</name>
<dbReference type="SMART" id="SM00252">
    <property type="entry name" value="SH2"/>
    <property type="match status" value="1"/>
</dbReference>
<comment type="caution">
    <text evidence="5">The sequence shown here is derived from an EMBL/GenBank/DDBJ whole genome shotgun (WGS) entry which is preliminary data.</text>
</comment>
<dbReference type="Proteomes" id="UP000481153">
    <property type="component" value="Unassembled WGS sequence"/>
</dbReference>
<dbReference type="SUPFAM" id="SSF55550">
    <property type="entry name" value="SH2 domain"/>
    <property type="match status" value="1"/>
</dbReference>
<evidence type="ECO:0000256" key="1">
    <source>
        <dbReference type="ARBA" id="ARBA00022737"/>
    </source>
</evidence>
<dbReference type="VEuPathDB" id="FungiDB:AeMF1_009475"/>
<feature type="compositionally biased region" description="Basic residues" evidence="3">
    <location>
        <begin position="119"/>
        <end position="129"/>
    </location>
</feature>
<evidence type="ECO:0000256" key="2">
    <source>
        <dbReference type="PROSITE-ProRule" id="PRU00191"/>
    </source>
</evidence>
<feature type="compositionally biased region" description="Basic and acidic residues" evidence="3">
    <location>
        <begin position="435"/>
        <end position="457"/>
    </location>
</feature>
<feature type="compositionally biased region" description="Polar residues" evidence="3">
    <location>
        <begin position="173"/>
        <end position="191"/>
    </location>
</feature>
<feature type="compositionally biased region" description="Basic and acidic residues" evidence="3">
    <location>
        <begin position="130"/>
        <end position="148"/>
    </location>
</feature>
<feature type="region of interest" description="Disordered" evidence="3">
    <location>
        <begin position="118"/>
        <end position="156"/>
    </location>
</feature>
<gene>
    <name evidence="5" type="ORF">Ae201684_016876</name>
</gene>
<keyword evidence="1" id="KW-0677">Repeat</keyword>
<feature type="domain" description="SH2" evidence="4">
    <location>
        <begin position="1687"/>
        <end position="1776"/>
    </location>
</feature>
<dbReference type="Gene3D" id="3.30.505.10">
    <property type="entry name" value="SH2 domain"/>
    <property type="match status" value="1"/>
</dbReference>
<sequence>MATAAATAQDVLLFQDIVPQVANQASSLEKILRVLCQKIESLEECVTSINAGVVEMDTRLKTIAHNIEGTDDVFNTKTTFMPPLQTHKIHAKPSKSNVVSHVMSALAAGHFRPLEQTCKRKKSHHRHHHQKEEKEIDRDHLNEVRPPLERGNSSARLVRESVVLKEAPHSARNLANQDPITSSETGKSSTVEPRREIPAPISASPPTQKDYQDNTFTAKESAVQIKADEKDSVAVNELPSEVQADQISHLTLNESENKIKDESLKVEDFPIAVLSAAKESPSDCVRPVVELDETKQTAADEESTQTHQVVHNVVPRGETKLREVESHVVAETFDEPVTAILHENKEPKPNPHNDAPARATVIEIGPFQGPSQANFNATSTQTTPRPLSSMQQRIDTASQTTELLAQVQMIKEEKAPVPNQRRESVTPRSISENENSLRRESHVTFNHDGETDRKQSDAKPLSKRKSKGKFEKSPPPLEITRQPSALAESVEDSSSSSSTSDYEDDEEGNEDENEKPIDSTDMKTENIEELEKLKAAGKYGWEVLRSNLATFKRPKNILFTKKKQLFTIANRLELLERKSKELFASAKQLSLLLEQKHRETSSYISSYVDEKLFELNRKLCMNIESKAESHSVTQLANLLDDVSHASRKNLNEIMERLSTKANQADVDQFIKLYQGVTEGMKNNFESHMGDFMTILNEHTTRIQLLEDFFAKNEKETKMQLENTRAAVESSQAATVEIRRLLRRKADMKSLKELEEMIQSRPKDLLNESCAARCMSCRKEVSENDPEDDAEESHEVHDNLTKKVNIGHFATKVYKSTTPLHAELVREGNECKASPLERLNVVADRKVLKARPDGHDRYQKIAFRLKDELQSRGHSVWVDVEKLTPGCDWEAGIADGINWVKEAQENGRVLLLMTPHALRRPDGYCLNEIARASSLKLNIFPVLVCESEPPQSISMLPYFDLQSCLPAPNTAVETNQWDRMIVESMHSQMFTNKVLKLVGLLETCESMTTSTMTSIGGIDNLHLFQVAQTETVGSPKTPWYRKALSPKNNSFRLPKIVPATTQEKPVIEAPKTNSTRYVFVFDSTSLPLATKLHADLTAQGFSIHPLLVHSPSEPHARRDAINWASSGKMILLLTPQSVGRPHGVCLNDISAAMSSNVGFVPLMVRPCEIPLSICRIQWLDMSDCLVEVDANCFKLNEVKYAVRLPLLTEALHGTLDHDGQQARLYSIFSPFSFQSEICKFTQDFAGREWIMEMLSTWKMSKTQTFWITGQIGSGKTALAASIIQNQPEIRAFHLVSKDDEQTRNHRRCILSLAYQLTTQLPEYASFLHQGEPLEELVPVSNVKDLLDSLLVKPLTSIAQPATIPLVILIDGLDSLQETSDVDNCLVSSLVPLLQKLPSWVRLIITSREDPVVMRKLQGLSPQVVLDKCTKQSSEDIAKYLSQALLPFVPSNTEVPSATLNFIVGRAEGLFLYARHIVNALSQHRLALDKLDNFPTGMGSYLRLFFDGQFTTDFYKENVRPLLEVMCAAFEPLHMTIVQDIMGWDKYVHRDFLAPYKSLLYISDSNELRPFHTSVFEWLQDAKAAGSYFVRVENGHERIGLWAWKQYDSVLRATTDISCMNFELEPSDTNVEQLNELQAPIYIIRHALNHLQQAKTEVSLDCMHKFSSDEKFQLARRLMRLRQSGLESFFHGDIDRNVAHSLLTAVGTQGAFLIRYSAKQKCYCASFIDKIVDGTPQIKHNIIHHLESGAYSAVPPQDVTKATPIYPDLLSFVEAYQRKGILKTAVPRDKATDTT</sequence>
<keyword evidence="2" id="KW-0727">SH2 domain</keyword>
<dbReference type="InterPro" id="IPR027417">
    <property type="entry name" value="P-loop_NTPase"/>
</dbReference>
<dbReference type="Gene3D" id="3.40.50.10140">
    <property type="entry name" value="Toll/interleukin-1 receptor homology (TIR) domain"/>
    <property type="match status" value="1"/>
</dbReference>
<dbReference type="Gene3D" id="3.40.50.300">
    <property type="entry name" value="P-loop containing nucleotide triphosphate hydrolases"/>
    <property type="match status" value="1"/>
</dbReference>
<dbReference type="PROSITE" id="PS50001">
    <property type="entry name" value="SH2"/>
    <property type="match status" value="1"/>
</dbReference>
<dbReference type="GO" id="GO:0007165">
    <property type="term" value="P:signal transduction"/>
    <property type="evidence" value="ECO:0007669"/>
    <property type="project" value="InterPro"/>
</dbReference>
<reference evidence="5 6" key="1">
    <citation type="submission" date="2019-07" db="EMBL/GenBank/DDBJ databases">
        <title>Genomics analysis of Aphanomyces spp. identifies a new class of oomycete effector associated with host adaptation.</title>
        <authorList>
            <person name="Gaulin E."/>
        </authorList>
    </citation>
    <scope>NUCLEOTIDE SEQUENCE [LARGE SCALE GENOMIC DNA]</scope>
    <source>
        <strain evidence="5 6">ATCC 201684</strain>
    </source>
</reference>
<feature type="compositionally biased region" description="Acidic residues" evidence="3">
    <location>
        <begin position="501"/>
        <end position="513"/>
    </location>
</feature>
<dbReference type="InterPro" id="IPR035897">
    <property type="entry name" value="Toll_tir_struct_dom_sf"/>
</dbReference>
<feature type="compositionally biased region" description="Basic and acidic residues" evidence="3">
    <location>
        <begin position="411"/>
        <end position="425"/>
    </location>
</feature>
<dbReference type="InterPro" id="IPR000157">
    <property type="entry name" value="TIR_dom"/>
</dbReference>
<organism evidence="5 6">
    <name type="scientific">Aphanomyces euteiches</name>
    <dbReference type="NCBI Taxonomy" id="100861"/>
    <lineage>
        <taxon>Eukaryota</taxon>
        <taxon>Sar</taxon>
        <taxon>Stramenopiles</taxon>
        <taxon>Oomycota</taxon>
        <taxon>Saprolegniomycetes</taxon>
        <taxon>Saprolegniales</taxon>
        <taxon>Verrucalvaceae</taxon>
        <taxon>Aphanomyces</taxon>
    </lineage>
</organism>
<feature type="region of interest" description="Disordered" evidence="3">
    <location>
        <begin position="411"/>
        <end position="524"/>
    </location>
</feature>
<dbReference type="Pfam" id="PF00017">
    <property type="entry name" value="SH2"/>
    <property type="match status" value="1"/>
</dbReference>
<feature type="region of interest" description="Disordered" evidence="3">
    <location>
        <begin position="168"/>
        <end position="212"/>
    </location>
</feature>
<dbReference type="Pfam" id="PF13676">
    <property type="entry name" value="TIR_2"/>
    <property type="match status" value="1"/>
</dbReference>
<keyword evidence="6" id="KW-1185">Reference proteome</keyword>
<dbReference type="InterPro" id="IPR036860">
    <property type="entry name" value="SH2_dom_sf"/>
</dbReference>
<evidence type="ECO:0000313" key="5">
    <source>
        <dbReference type="EMBL" id="KAF0724469.1"/>
    </source>
</evidence>
<accession>A0A6G0WBC6</accession>
<dbReference type="SUPFAM" id="SSF52540">
    <property type="entry name" value="P-loop containing nucleoside triphosphate hydrolases"/>
    <property type="match status" value="1"/>
</dbReference>
<dbReference type="InterPro" id="IPR000980">
    <property type="entry name" value="SH2"/>
</dbReference>
<dbReference type="PANTHER" id="PTHR10039">
    <property type="entry name" value="AMELOGENIN"/>
    <property type="match status" value="1"/>
</dbReference>
<dbReference type="Pfam" id="PF24883">
    <property type="entry name" value="NPHP3_N"/>
    <property type="match status" value="1"/>
</dbReference>
<protein>
    <recommendedName>
        <fullName evidence="4">SH2 domain-containing protein</fullName>
    </recommendedName>
</protein>
<feature type="region of interest" description="Disordered" evidence="3">
    <location>
        <begin position="367"/>
        <end position="397"/>
    </location>
</feature>
<proteinExistence type="predicted"/>
<feature type="compositionally biased region" description="Basic and acidic residues" evidence="3">
    <location>
        <begin position="514"/>
        <end position="524"/>
    </location>
</feature>
<dbReference type="InterPro" id="IPR056884">
    <property type="entry name" value="NPHP3-like_N"/>
</dbReference>
<dbReference type="PANTHER" id="PTHR10039:SF14">
    <property type="entry name" value="NACHT DOMAIN-CONTAINING PROTEIN"/>
    <property type="match status" value="1"/>
</dbReference>
<evidence type="ECO:0000256" key="3">
    <source>
        <dbReference type="SAM" id="MobiDB-lite"/>
    </source>
</evidence>
<dbReference type="EMBL" id="VJMJ01000270">
    <property type="protein sequence ID" value="KAF0724469.1"/>
    <property type="molecule type" value="Genomic_DNA"/>
</dbReference>
<evidence type="ECO:0000313" key="6">
    <source>
        <dbReference type="Proteomes" id="UP000481153"/>
    </source>
</evidence>
<dbReference type="CDD" id="cd00173">
    <property type="entry name" value="SH2"/>
    <property type="match status" value="1"/>
</dbReference>
<evidence type="ECO:0000259" key="4">
    <source>
        <dbReference type="PROSITE" id="PS50001"/>
    </source>
</evidence>
<feature type="compositionally biased region" description="Polar residues" evidence="3">
    <location>
        <begin position="369"/>
        <end position="397"/>
    </location>
</feature>
<dbReference type="SUPFAM" id="SSF52200">
    <property type="entry name" value="Toll/Interleukin receptor TIR domain"/>
    <property type="match status" value="1"/>
</dbReference>